<dbReference type="EMBL" id="CP011387">
    <property type="protein sequence ID" value="ANE44186.1"/>
    <property type="molecule type" value="Genomic_DNA"/>
</dbReference>
<dbReference type="AlphaFoldDB" id="A0A172TB56"/>
<reference evidence="1 2" key="1">
    <citation type="submission" date="2015-01" db="EMBL/GenBank/DDBJ databases">
        <title>Deinococcus puniceus/DY1/ whole genome sequencing.</title>
        <authorList>
            <person name="Kim M.K."/>
            <person name="Srinivasan S."/>
            <person name="Lee J.-J."/>
        </authorList>
    </citation>
    <scope>NUCLEOTIDE SEQUENCE [LARGE SCALE GENOMIC DNA]</scope>
    <source>
        <strain evidence="1 2">DY1</strain>
    </source>
</reference>
<gene>
    <name evidence="1" type="ORF">SU48_10855</name>
</gene>
<protein>
    <submittedName>
        <fullName evidence="1">Uncharacterized protein</fullName>
    </submittedName>
</protein>
<dbReference type="PATRIC" id="fig|1182568.3.peg.2253"/>
<organism evidence="1 2">
    <name type="scientific">Deinococcus puniceus</name>
    <dbReference type="NCBI Taxonomy" id="1182568"/>
    <lineage>
        <taxon>Bacteria</taxon>
        <taxon>Thermotogati</taxon>
        <taxon>Deinococcota</taxon>
        <taxon>Deinococci</taxon>
        <taxon>Deinococcales</taxon>
        <taxon>Deinococcaceae</taxon>
        <taxon>Deinococcus</taxon>
    </lineage>
</organism>
<name>A0A172TB56_9DEIO</name>
<dbReference type="RefSeq" id="WP_064015269.1">
    <property type="nucleotide sequence ID" value="NZ_CP011387.1"/>
</dbReference>
<dbReference type="OrthoDB" id="71144at2"/>
<keyword evidence="2" id="KW-1185">Reference proteome</keyword>
<evidence type="ECO:0000313" key="2">
    <source>
        <dbReference type="Proteomes" id="UP000077363"/>
    </source>
</evidence>
<dbReference type="Proteomes" id="UP000077363">
    <property type="component" value="Chromosome"/>
</dbReference>
<sequence>MIKDDMAIHAGVPEKAIKAALKQFDLEADLSGVTWDLARSRPGRPTKVYFEAEEMAQIQDAKKKLEQLLNDSGFDLYP</sequence>
<accession>A0A172TB56</accession>
<proteinExistence type="predicted"/>
<evidence type="ECO:0000313" key="1">
    <source>
        <dbReference type="EMBL" id="ANE44186.1"/>
    </source>
</evidence>
<dbReference type="KEGG" id="dpu:SU48_10855"/>